<evidence type="ECO:0000256" key="2">
    <source>
        <dbReference type="ARBA" id="ARBA00022801"/>
    </source>
</evidence>
<feature type="non-terminal residue" evidence="5">
    <location>
        <position position="1"/>
    </location>
</feature>
<dbReference type="AlphaFoldDB" id="A0A814S9A7"/>
<keyword evidence="3" id="KW-0326">Glycosidase</keyword>
<dbReference type="Pfam" id="PF01156">
    <property type="entry name" value="IU_nuc_hydro"/>
    <property type="match status" value="2"/>
</dbReference>
<dbReference type="PANTHER" id="PTHR12304:SF4">
    <property type="entry name" value="URIDINE NUCLEOSIDASE"/>
    <property type="match status" value="1"/>
</dbReference>
<evidence type="ECO:0000256" key="1">
    <source>
        <dbReference type="ARBA" id="ARBA00009176"/>
    </source>
</evidence>
<comment type="caution">
    <text evidence="5">The sequence shown here is derived from an EMBL/GenBank/DDBJ whole genome shotgun (WGS) entry which is preliminary data.</text>
</comment>
<feature type="domain" description="Inosine/uridine-preferring nucleoside hydrolase" evidence="4">
    <location>
        <begin position="46"/>
        <end position="207"/>
    </location>
</feature>
<evidence type="ECO:0000259" key="4">
    <source>
        <dbReference type="Pfam" id="PF01156"/>
    </source>
</evidence>
<accession>A0A814S9A7</accession>
<dbReference type="InterPro" id="IPR001910">
    <property type="entry name" value="Inosine/uridine_hydrolase_dom"/>
</dbReference>
<dbReference type="SUPFAM" id="SSF53590">
    <property type="entry name" value="Nucleoside hydrolase"/>
    <property type="match status" value="2"/>
</dbReference>
<protein>
    <recommendedName>
        <fullName evidence="4">Inosine/uridine-preferring nucleoside hydrolase domain-containing protein</fullName>
    </recommendedName>
</protein>
<comment type="similarity">
    <text evidence="1">Belongs to the IUNH family.</text>
</comment>
<gene>
    <name evidence="5" type="ORF">CJN711_LOCUS9240</name>
</gene>
<dbReference type="GO" id="GO:0005829">
    <property type="term" value="C:cytosol"/>
    <property type="evidence" value="ECO:0007669"/>
    <property type="project" value="TreeGrafter"/>
</dbReference>
<organism evidence="5 6">
    <name type="scientific">Rotaria magnacalcarata</name>
    <dbReference type="NCBI Taxonomy" id="392030"/>
    <lineage>
        <taxon>Eukaryota</taxon>
        <taxon>Metazoa</taxon>
        <taxon>Spiralia</taxon>
        <taxon>Gnathifera</taxon>
        <taxon>Rotifera</taxon>
        <taxon>Eurotatoria</taxon>
        <taxon>Bdelloidea</taxon>
        <taxon>Philodinida</taxon>
        <taxon>Philodinidae</taxon>
        <taxon>Rotaria</taxon>
    </lineage>
</organism>
<dbReference type="Gene3D" id="3.90.245.10">
    <property type="entry name" value="Ribonucleoside hydrolase-like"/>
    <property type="match status" value="2"/>
</dbReference>
<evidence type="ECO:0000313" key="6">
    <source>
        <dbReference type="Proteomes" id="UP000663855"/>
    </source>
</evidence>
<evidence type="ECO:0000313" key="5">
    <source>
        <dbReference type="EMBL" id="CAF1145016.1"/>
    </source>
</evidence>
<evidence type="ECO:0000256" key="3">
    <source>
        <dbReference type="ARBA" id="ARBA00023295"/>
    </source>
</evidence>
<reference evidence="5" key="1">
    <citation type="submission" date="2021-02" db="EMBL/GenBank/DDBJ databases">
        <authorList>
            <person name="Nowell W R."/>
        </authorList>
    </citation>
    <scope>NUCLEOTIDE SEQUENCE</scope>
</reference>
<dbReference type="GO" id="GO:0006152">
    <property type="term" value="P:purine nucleoside catabolic process"/>
    <property type="evidence" value="ECO:0007669"/>
    <property type="project" value="TreeGrafter"/>
</dbReference>
<proteinExistence type="inferred from homology"/>
<dbReference type="InterPro" id="IPR036452">
    <property type="entry name" value="Ribo_hydro-like"/>
</dbReference>
<name>A0A814S9A7_9BILA</name>
<sequence>MVDPRLLLTSVFLIIVNNCYVYGRPLTFIEQQVQLCINQDIKRQPVIIDTDTDVDDLWAIHYLLNVPTVDVLAITTVGDGYSKPFYSGSNVLTFLDLIGCSNGVGVGYGVNLPLMSSGYVIPSSLLDAIDSYMTSPTCLNQSANIFLQPSPFGSIELIKLSLKYSKIPVDILVLGTMTNIATAISEDRSIISKIGTLYFSGGQFKSINSYTSLVPNLTVATYPESEETSDGSPNAYLELIKLSLKYSKIPVDILVLGTMTNIATAISEDRSIISKIGTLYFSGGQFKSINSYTSLVPNLTVATYPESEETSDGSPNAYLDILALQRVGMSGIKNIVAMPLITQDTMLINLTQLNETLKRLNIQLKPFVLSFISSFVKCTSPNQTESYLKWWDNSAAQFMVQMQTNNSQGFCLRTQKVKSHYILSADSHQFYGQGIIDVETFLPNAHGLVNYTICTEANSDIFLAEFLNKISSEKLYSCERQYNHRFDIKLQQCMLKFENAEQQLNVAKQTSFPKAYVSFDLFIFF</sequence>
<dbReference type="EMBL" id="CAJNOV010003536">
    <property type="protein sequence ID" value="CAF1145016.1"/>
    <property type="molecule type" value="Genomic_DNA"/>
</dbReference>
<dbReference type="GO" id="GO:0008477">
    <property type="term" value="F:purine nucleosidase activity"/>
    <property type="evidence" value="ECO:0007669"/>
    <property type="project" value="TreeGrafter"/>
</dbReference>
<feature type="domain" description="Inosine/uridine-preferring nucleoside hydrolase" evidence="4">
    <location>
        <begin position="231"/>
        <end position="460"/>
    </location>
</feature>
<dbReference type="Proteomes" id="UP000663855">
    <property type="component" value="Unassembled WGS sequence"/>
</dbReference>
<dbReference type="InterPro" id="IPR023186">
    <property type="entry name" value="IUNH"/>
</dbReference>
<keyword evidence="2" id="KW-0378">Hydrolase</keyword>
<dbReference type="PANTHER" id="PTHR12304">
    <property type="entry name" value="INOSINE-URIDINE PREFERRING NUCLEOSIDE HYDROLASE"/>
    <property type="match status" value="1"/>
</dbReference>